<dbReference type="Pfam" id="PF07498">
    <property type="entry name" value="Rho_N"/>
    <property type="match status" value="1"/>
</dbReference>
<dbReference type="SUPFAM" id="SSF68912">
    <property type="entry name" value="Rho N-terminal domain-like"/>
    <property type="match status" value="1"/>
</dbReference>
<sequence length="62" mass="7137">MRWLAERRRVMPLYPGIPAPMPPREPYAGWTRADLVALAEDLGIEGRSMMTREELISALLRE</sequence>
<organism evidence="2 3">
    <name type="scientific">Pararhodobacter aggregans</name>
    <dbReference type="NCBI Taxonomy" id="404875"/>
    <lineage>
        <taxon>Bacteria</taxon>
        <taxon>Pseudomonadati</taxon>
        <taxon>Pseudomonadota</taxon>
        <taxon>Alphaproteobacteria</taxon>
        <taxon>Rhodobacterales</taxon>
        <taxon>Paracoccaceae</taxon>
        <taxon>Pararhodobacter</taxon>
    </lineage>
</organism>
<dbReference type="Proteomes" id="UP000244810">
    <property type="component" value="Unassembled WGS sequence"/>
</dbReference>
<dbReference type="GO" id="GO:0006353">
    <property type="term" value="P:DNA-templated transcription termination"/>
    <property type="evidence" value="ECO:0007669"/>
    <property type="project" value="InterPro"/>
</dbReference>
<dbReference type="InterPro" id="IPR011112">
    <property type="entry name" value="Rho-like_N"/>
</dbReference>
<protein>
    <recommendedName>
        <fullName evidence="1">Rho termination factor-like N-terminal domain-containing protein</fullName>
    </recommendedName>
</protein>
<name>A0A2T7UPN2_9RHOB</name>
<reference evidence="2 3" key="1">
    <citation type="journal article" date="2011" name="Syst. Appl. Microbiol.">
        <title>Defluviimonas denitrificans gen. nov., sp. nov., and Pararhodobacter aggregans gen. nov., sp. nov., non-phototrophic Rhodobacteraceae from the biofilter of a marine aquaculture.</title>
        <authorList>
            <person name="Foesel B.U."/>
            <person name="Drake H.L."/>
            <person name="Schramm A."/>
        </authorList>
    </citation>
    <scope>NUCLEOTIDE SEQUENCE [LARGE SCALE GENOMIC DNA]</scope>
    <source>
        <strain evidence="2 3">D1-19</strain>
    </source>
</reference>
<gene>
    <name evidence="2" type="ORF">DDE23_15825</name>
</gene>
<dbReference type="Gene3D" id="1.10.720.10">
    <property type="match status" value="1"/>
</dbReference>
<evidence type="ECO:0000259" key="1">
    <source>
        <dbReference type="Pfam" id="PF07498"/>
    </source>
</evidence>
<feature type="domain" description="Rho termination factor-like N-terminal" evidence="1">
    <location>
        <begin position="33"/>
        <end position="61"/>
    </location>
</feature>
<comment type="caution">
    <text evidence="2">The sequence shown here is derived from an EMBL/GenBank/DDBJ whole genome shotgun (WGS) entry which is preliminary data.</text>
</comment>
<evidence type="ECO:0000313" key="3">
    <source>
        <dbReference type="Proteomes" id="UP000244810"/>
    </source>
</evidence>
<evidence type="ECO:0000313" key="2">
    <source>
        <dbReference type="EMBL" id="PVE46614.1"/>
    </source>
</evidence>
<dbReference type="AlphaFoldDB" id="A0A2T7UPN2"/>
<keyword evidence="3" id="KW-1185">Reference proteome</keyword>
<dbReference type="InterPro" id="IPR036269">
    <property type="entry name" value="Rho_N_sf"/>
</dbReference>
<accession>A0A2T7UPN2</accession>
<dbReference type="EMBL" id="QDDR01000008">
    <property type="protein sequence ID" value="PVE46614.1"/>
    <property type="molecule type" value="Genomic_DNA"/>
</dbReference>
<proteinExistence type="predicted"/>